<feature type="transmembrane region" description="Helical" evidence="7">
    <location>
        <begin position="179"/>
        <end position="198"/>
    </location>
</feature>
<evidence type="ECO:0000313" key="9">
    <source>
        <dbReference type="EMBL" id="CUN59958.1"/>
    </source>
</evidence>
<reference evidence="9 14" key="1">
    <citation type="submission" date="2015-09" db="EMBL/GenBank/DDBJ databases">
        <authorList>
            <consortium name="Pathogen Informatics"/>
        </authorList>
    </citation>
    <scope>NUCLEOTIDE SEQUENCE [LARGE SCALE GENOMIC DNA]</scope>
    <source>
        <strain evidence="9 14">2789STDY5834866</strain>
    </source>
</reference>
<evidence type="ECO:0000313" key="11">
    <source>
        <dbReference type="EMBL" id="RGJ21631.1"/>
    </source>
</evidence>
<dbReference type="EMBL" id="CYZK01000002">
    <property type="protein sequence ID" value="CUN59958.1"/>
    <property type="molecule type" value="Genomic_DNA"/>
</dbReference>
<dbReference type="EMBL" id="QRXJ01000006">
    <property type="protein sequence ID" value="RGT90907.1"/>
    <property type="molecule type" value="Genomic_DNA"/>
</dbReference>
<dbReference type="Proteomes" id="UP000260655">
    <property type="component" value="Unassembled WGS sequence"/>
</dbReference>
<feature type="transmembrane region" description="Helical" evidence="7">
    <location>
        <begin position="134"/>
        <end position="159"/>
    </location>
</feature>
<dbReference type="Proteomes" id="UP000283360">
    <property type="component" value="Unassembled WGS sequence"/>
</dbReference>
<evidence type="ECO:0000313" key="10">
    <source>
        <dbReference type="EMBL" id="GLG87713.1"/>
    </source>
</evidence>
<evidence type="ECO:0000313" key="15">
    <source>
        <dbReference type="Proteomes" id="UP000260655"/>
    </source>
</evidence>
<feature type="transmembrane region" description="Helical" evidence="7">
    <location>
        <begin position="12"/>
        <end position="30"/>
    </location>
</feature>
<evidence type="ECO:0000256" key="2">
    <source>
        <dbReference type="ARBA" id="ARBA00022448"/>
    </source>
</evidence>
<reference evidence="15 16" key="2">
    <citation type="submission" date="2018-08" db="EMBL/GenBank/DDBJ databases">
        <title>A genome reference for cultivated species of the human gut microbiota.</title>
        <authorList>
            <person name="Zou Y."/>
            <person name="Xue W."/>
            <person name="Luo G."/>
        </authorList>
    </citation>
    <scope>NUCLEOTIDE SEQUENCE [LARGE SCALE GENOMIC DNA]</scope>
    <source>
        <strain evidence="13 17">AF16-31</strain>
        <strain evidence="12 16">AF18-12LB</strain>
        <strain evidence="11 15">TM07-19</strain>
    </source>
</reference>
<dbReference type="OrthoDB" id="9806409at2"/>
<protein>
    <submittedName>
        <fullName evidence="10 13">ABC transporter permease</fullName>
    </submittedName>
    <submittedName>
        <fullName evidence="9">Dipeptide transport system permease protein dppB</fullName>
    </submittedName>
</protein>
<comment type="subcellular location">
    <subcellularLocation>
        <location evidence="1 7">Cell membrane</location>
        <topology evidence="1 7">Multi-pass membrane protein</topology>
    </subcellularLocation>
</comment>
<dbReference type="EMBL" id="QRXY01000017">
    <property type="protein sequence ID" value="RGU44433.1"/>
    <property type="molecule type" value="Genomic_DNA"/>
</dbReference>
<accession>A0A174JR66</accession>
<feature type="transmembrane region" description="Helical" evidence="7">
    <location>
        <begin position="236"/>
        <end position="263"/>
    </location>
</feature>
<name>A0A174JR66_9FIRM</name>
<keyword evidence="4 7" id="KW-0812">Transmembrane</keyword>
<dbReference type="EMBL" id="BSCI01000014">
    <property type="protein sequence ID" value="GLG87713.1"/>
    <property type="molecule type" value="Genomic_DNA"/>
</dbReference>
<dbReference type="AlphaFoldDB" id="A0A174JR66"/>
<dbReference type="Proteomes" id="UP000285693">
    <property type="component" value="Unassembled WGS sequence"/>
</dbReference>
<dbReference type="STRING" id="410072.ERS852525_00282"/>
<dbReference type="PaxDb" id="410072-ERS852525_00282"/>
<dbReference type="GO" id="GO:0055085">
    <property type="term" value="P:transmembrane transport"/>
    <property type="evidence" value="ECO:0007669"/>
    <property type="project" value="InterPro"/>
</dbReference>
<evidence type="ECO:0000259" key="8">
    <source>
        <dbReference type="PROSITE" id="PS50928"/>
    </source>
</evidence>
<evidence type="ECO:0000256" key="3">
    <source>
        <dbReference type="ARBA" id="ARBA00022475"/>
    </source>
</evidence>
<dbReference type="Gene3D" id="1.10.3720.10">
    <property type="entry name" value="MetI-like"/>
    <property type="match status" value="1"/>
</dbReference>
<dbReference type="InterPro" id="IPR045621">
    <property type="entry name" value="BPD_transp_1_N"/>
</dbReference>
<sequence length="321" mass="35318">MWKYCLKKTAQVVIVMILISFFSFAIVYFAPGDISDMYVNPEMTEEQKANVIAQLGLDKSMTEQYFAWAKRAVHGDLGVSLSNKSAVWPQFMQRLPATIILMGSSMILSLLLAIPLGLWSGYKKNSWLDNLISSLAYMGMSIPSFWFGMLLIIVFAAVLKVLPSSGMHTVGNVSAFDTFQHMILPCITLSIGHVAVYIRYIRANTIGQLSEEYVLTAEAKGDSQTKILFRHVLKNTLLPIITLMGMNLASLVCGSFIVESVFGWPGIGTFAMSAIGSRDYPVIMAYVMLSGFLLVVGNFIADLLYAFVDPRIKRGGASGGK</sequence>
<dbReference type="PANTHER" id="PTHR43163">
    <property type="entry name" value="DIPEPTIDE TRANSPORT SYSTEM PERMEASE PROTEIN DPPB-RELATED"/>
    <property type="match status" value="1"/>
</dbReference>
<reference evidence="10" key="3">
    <citation type="submission" date="2022-09" db="EMBL/GenBank/DDBJ databases">
        <title>Draft genome sequence of Coprococcus comes strain 31264.</title>
        <authorList>
            <person name="Atsushi H."/>
            <person name="Moriya O."/>
            <person name="Mitsuo S."/>
        </authorList>
    </citation>
    <scope>NUCLEOTIDE SEQUENCE</scope>
    <source>
        <strain evidence="10">JCM 31264</strain>
    </source>
</reference>
<dbReference type="CDD" id="cd06261">
    <property type="entry name" value="TM_PBP2"/>
    <property type="match status" value="1"/>
</dbReference>
<dbReference type="Pfam" id="PF19300">
    <property type="entry name" value="BPD_transp_1_N"/>
    <property type="match status" value="1"/>
</dbReference>
<evidence type="ECO:0000256" key="5">
    <source>
        <dbReference type="ARBA" id="ARBA00022989"/>
    </source>
</evidence>
<keyword evidence="16" id="KW-1185">Reference proteome</keyword>
<evidence type="ECO:0000313" key="17">
    <source>
        <dbReference type="Proteomes" id="UP000285693"/>
    </source>
</evidence>
<evidence type="ECO:0000313" key="13">
    <source>
        <dbReference type="EMBL" id="RGU44433.1"/>
    </source>
</evidence>
<gene>
    <name evidence="10" type="primary">appB_2</name>
    <name evidence="9" type="synonym">dppB_1</name>
    <name evidence="10" type="ORF">comes_22590</name>
    <name evidence="13" type="ORF">DWW65_12490</name>
    <name evidence="12" type="ORF">DWX03_05690</name>
    <name evidence="11" type="ORF">DXD67_12310</name>
    <name evidence="9" type="ORF">ERS852481_00484</name>
</gene>
<dbReference type="InterPro" id="IPR000515">
    <property type="entry name" value="MetI-like"/>
</dbReference>
<evidence type="ECO:0000313" key="12">
    <source>
        <dbReference type="EMBL" id="RGT90907.1"/>
    </source>
</evidence>
<evidence type="ECO:0000256" key="6">
    <source>
        <dbReference type="ARBA" id="ARBA00023136"/>
    </source>
</evidence>
<comment type="similarity">
    <text evidence="7">Belongs to the binding-protein-dependent transport system permease family.</text>
</comment>
<evidence type="ECO:0000256" key="7">
    <source>
        <dbReference type="RuleBase" id="RU363032"/>
    </source>
</evidence>
<evidence type="ECO:0000313" key="16">
    <source>
        <dbReference type="Proteomes" id="UP000283360"/>
    </source>
</evidence>
<dbReference type="EMBL" id="QSOV01000015">
    <property type="protein sequence ID" value="RGJ21631.1"/>
    <property type="molecule type" value="Genomic_DNA"/>
</dbReference>
<dbReference type="PANTHER" id="PTHR43163:SF6">
    <property type="entry name" value="DIPEPTIDE TRANSPORT SYSTEM PERMEASE PROTEIN DPPB-RELATED"/>
    <property type="match status" value="1"/>
</dbReference>
<feature type="transmembrane region" description="Helical" evidence="7">
    <location>
        <begin position="99"/>
        <end position="122"/>
    </location>
</feature>
<dbReference type="PROSITE" id="PS50928">
    <property type="entry name" value="ABC_TM1"/>
    <property type="match status" value="1"/>
</dbReference>
<feature type="domain" description="ABC transmembrane type-1" evidence="8">
    <location>
        <begin position="95"/>
        <end position="305"/>
    </location>
</feature>
<evidence type="ECO:0000256" key="1">
    <source>
        <dbReference type="ARBA" id="ARBA00004651"/>
    </source>
</evidence>
<evidence type="ECO:0000256" key="4">
    <source>
        <dbReference type="ARBA" id="ARBA00022692"/>
    </source>
</evidence>
<evidence type="ECO:0000313" key="14">
    <source>
        <dbReference type="Proteomes" id="UP000095362"/>
    </source>
</evidence>
<keyword evidence="6 7" id="KW-0472">Membrane</keyword>
<keyword evidence="5 7" id="KW-1133">Transmembrane helix</keyword>
<reference evidence="10" key="4">
    <citation type="submission" date="2022-11" db="EMBL/GenBank/DDBJ databases">
        <title>Draft genome sequence of Coprococcus comes strain 31264.</title>
        <authorList>
            <person name="Hisatomi A."/>
            <person name="Ohkuma M."/>
            <person name="Sakamoto M."/>
        </authorList>
    </citation>
    <scope>NUCLEOTIDE SEQUENCE</scope>
    <source>
        <strain evidence="10">JCM 31264</strain>
    </source>
</reference>
<feature type="transmembrane region" description="Helical" evidence="7">
    <location>
        <begin position="283"/>
        <end position="308"/>
    </location>
</feature>
<keyword evidence="3" id="KW-1003">Cell membrane</keyword>
<dbReference type="GO" id="GO:0005886">
    <property type="term" value="C:plasma membrane"/>
    <property type="evidence" value="ECO:0007669"/>
    <property type="project" value="UniProtKB-SubCell"/>
</dbReference>
<dbReference type="Proteomes" id="UP001145109">
    <property type="component" value="Unassembled WGS sequence"/>
</dbReference>
<dbReference type="RefSeq" id="WP_022220605.1">
    <property type="nucleotide sequence ID" value="NZ_BSCI01000014.1"/>
</dbReference>
<keyword evidence="2 7" id="KW-0813">Transport</keyword>
<dbReference type="Proteomes" id="UP000095362">
    <property type="component" value="Unassembled WGS sequence"/>
</dbReference>
<dbReference type="SUPFAM" id="SSF161098">
    <property type="entry name" value="MetI-like"/>
    <property type="match status" value="1"/>
</dbReference>
<dbReference type="Pfam" id="PF00528">
    <property type="entry name" value="BPD_transp_1"/>
    <property type="match status" value="1"/>
</dbReference>
<organism evidence="13 17">
    <name type="scientific">Coprococcus comes</name>
    <dbReference type="NCBI Taxonomy" id="410072"/>
    <lineage>
        <taxon>Bacteria</taxon>
        <taxon>Bacillati</taxon>
        <taxon>Bacillota</taxon>
        <taxon>Clostridia</taxon>
        <taxon>Lachnospirales</taxon>
        <taxon>Lachnospiraceae</taxon>
        <taxon>Coprococcus</taxon>
    </lineage>
</organism>
<proteinExistence type="inferred from homology"/>
<dbReference type="InterPro" id="IPR035906">
    <property type="entry name" value="MetI-like_sf"/>
</dbReference>